<feature type="region of interest" description="Disordered" evidence="1">
    <location>
        <begin position="1"/>
        <end position="22"/>
    </location>
</feature>
<evidence type="ECO:0000313" key="4">
    <source>
        <dbReference type="Proteomes" id="UP000664385"/>
    </source>
</evidence>
<evidence type="ECO:0000256" key="2">
    <source>
        <dbReference type="SAM" id="Phobius"/>
    </source>
</evidence>
<feature type="transmembrane region" description="Helical" evidence="2">
    <location>
        <begin position="93"/>
        <end position="111"/>
    </location>
</feature>
<reference evidence="3" key="1">
    <citation type="submission" date="2020-12" db="EMBL/GenBank/DDBJ databases">
        <title>PHA producing bacteria isolated from mangrove.</title>
        <authorList>
            <person name="Zheng W."/>
            <person name="Yu S."/>
            <person name="Huang Y."/>
        </authorList>
    </citation>
    <scope>NUCLEOTIDE SEQUENCE</scope>
    <source>
        <strain evidence="3">GN8-5</strain>
    </source>
</reference>
<feature type="transmembrane region" description="Helical" evidence="2">
    <location>
        <begin position="117"/>
        <end position="137"/>
    </location>
</feature>
<keyword evidence="2" id="KW-1133">Transmembrane helix</keyword>
<accession>A0A939DVD7</accession>
<protein>
    <submittedName>
        <fullName evidence="3">Uncharacterized protein</fullName>
    </submittedName>
</protein>
<evidence type="ECO:0000313" key="3">
    <source>
        <dbReference type="EMBL" id="MBN8205960.1"/>
    </source>
</evidence>
<keyword evidence="2" id="KW-0812">Transmembrane</keyword>
<proteinExistence type="predicted"/>
<dbReference type="EMBL" id="JAEMWU010000001">
    <property type="protein sequence ID" value="MBN8205960.1"/>
    <property type="molecule type" value="Genomic_DNA"/>
</dbReference>
<dbReference type="RefSeq" id="WP_206823706.1">
    <property type="nucleotide sequence ID" value="NZ_JAEMWU010000001.1"/>
</dbReference>
<feature type="transmembrane region" description="Helical" evidence="2">
    <location>
        <begin position="55"/>
        <end position="73"/>
    </location>
</feature>
<evidence type="ECO:0000256" key="1">
    <source>
        <dbReference type="SAM" id="MobiDB-lite"/>
    </source>
</evidence>
<keyword evidence="2" id="KW-0472">Membrane</keyword>
<name>A0A939DVD7_9MICO</name>
<organism evidence="3 4">
    <name type="scientific">Microbacterium esteraromaticum</name>
    <dbReference type="NCBI Taxonomy" id="57043"/>
    <lineage>
        <taxon>Bacteria</taxon>
        <taxon>Bacillati</taxon>
        <taxon>Actinomycetota</taxon>
        <taxon>Actinomycetes</taxon>
        <taxon>Micrococcales</taxon>
        <taxon>Microbacteriaceae</taxon>
        <taxon>Microbacterium</taxon>
    </lineage>
</organism>
<dbReference type="Proteomes" id="UP000664385">
    <property type="component" value="Unassembled WGS sequence"/>
</dbReference>
<gene>
    <name evidence="3" type="ORF">JF543_08295</name>
</gene>
<comment type="caution">
    <text evidence="3">The sequence shown here is derived from an EMBL/GenBank/DDBJ whole genome shotgun (WGS) entry which is preliminary data.</text>
</comment>
<feature type="transmembrane region" description="Helical" evidence="2">
    <location>
        <begin position="32"/>
        <end position="49"/>
    </location>
</feature>
<dbReference type="AlphaFoldDB" id="A0A939DVD7"/>
<sequence>MESDGSTPAEGLGAASASQEANARHLPRPKRYWVMLGLFLSVFALLPYMTGLPVVVQFVAPVLLVLLIALVAARKQPTAVRQIKPSGRMVLQIAGFAALVGVVAGASRGAYAAQGWWWAPLAAAVILFGVVVTLGPLMDRSWARRVRTAPFDRNRATAIRI</sequence>